<evidence type="ECO:0000256" key="4">
    <source>
        <dbReference type="SAM" id="MobiDB-lite"/>
    </source>
</evidence>
<feature type="coiled-coil region" evidence="3">
    <location>
        <begin position="1133"/>
        <end position="1191"/>
    </location>
</feature>
<sequence length="1336" mass="151047">MRRYPNPNLVDITNNTSSLEGASSPTAAAVARAASRATSNNTNDTPHQLPPEYDDSGTQARDSSILENDYDNASFSTGAPTLNPNASDVTTNHLFTDAGATPGNALKVTKRPKYLRSRNASERSSASSFLTGDEVESDATVGLSADYALQSGGAAPAFGLTRSVSNDLSRSISMGSMASGFDDAFDPTRHGPLEPLEEVDSPVREHNGDSMATPKAKRGPLNAPTDTVIARHVRSVEVPESLAKEYQTKGGISTPLQSYRKLSDHTPAPGTIARGGRNMTLKEQSSTIERLSKENFDLKLKVMFLSDRLDKLSEEGIKEMISENVELRTSLAVLQRDNKMLRRRVKELEKRHQDDEGRPSTAKSGVSSDGRATPTFGSSAQAYEEEVILLREQIEEYIHEIERLRSDNMNSEMEKRKLVETVKVMGDRVTGRVEETLGRQEEADVWKDLLEQETARREQADDENRKLREEIFLLKQDLNGSAPPGGGMHHTTNIYNISRKPRQTSPSRSRPVSNMSEEGDQANSLSQSSTLVEELRREGEKLRHENAELRREVGAQTSMLTSRNREKERLYQEIEELKLAQRRNGPTPSTLDTLLDRSASRIGGNDRPISRGSARSRLTMTVDDPDREELDNKIAEQRDKINELKFSNQELQRELDNCMADFEEAVESKRQAEANALAIQEELENTMNDLMVIQTERDEALQDQSVWETKFNDLQEEAQTLVNELEAEADQKSDDIQRLQMDLQDRSENFEALQEELRSMTEALIRLEDEQVKTQKRIEQLEQELGDSGKELEELEAQLLESNEKAQRLSIQQESSQSEIAFLREEQEGDKIRIGDLEAALANAEQIIAEERDRARELDQRLANERKQREMIANREKEEVQQMVNDLNREASSAKEEARVLRQSLGNREVEATQWKERLMELESNLREALGDLNGTRSSLLQSIAQLQRELDTTSRELDSTKSSLHEKERIIKQRDSLLESHALETRKFNDLLEKERQAHRNTKNQFDTFQRTHQHVSRTVTSQDSRIVELESSRATDRRKIAQLETTFKEQLAERNNLLLLLWTRLSALCGSDWLHNNSLINGRALPSIDSISTMLPGFSKNLLAAIKMIESLLGSFQSRIKNVERDLWKEYQTLENNLGQRTKKLERLEALVRSGIQSGTLSLDAQSRLSELETAYRTLKIEYATLQRAHDARSRSAGYDRNQGSREDIHGGSPSPLVPTGPHARESKLPRSKTTQMESTSSRSTSSMTRASSNLGAADLGRVNSAGGDNNAARSASEHAWMLRLRELEYKLKEEREARHMDRQAARQRILDSERQNSELTAELVREKRRKEKE</sequence>
<feature type="region of interest" description="Disordered" evidence="4">
    <location>
        <begin position="1193"/>
        <end position="1275"/>
    </location>
</feature>
<comment type="subcellular location">
    <subcellularLocation>
        <location evidence="1">Cytoplasm</location>
    </subcellularLocation>
</comment>
<feature type="coiled-coil region" evidence="3">
    <location>
        <begin position="627"/>
        <end position="964"/>
    </location>
</feature>
<feature type="region of interest" description="Disordered" evidence="4">
    <location>
        <begin position="347"/>
        <end position="378"/>
    </location>
</feature>
<dbReference type="InterPro" id="IPR012943">
    <property type="entry name" value="Cnn_1N"/>
</dbReference>
<keyword evidence="2" id="KW-0963">Cytoplasm</keyword>
<dbReference type="InterPro" id="IPR024545">
    <property type="entry name" value="Mto1-like_Mto2p-bd"/>
</dbReference>
<evidence type="ECO:0000256" key="2">
    <source>
        <dbReference type="ARBA" id="ARBA00022490"/>
    </source>
</evidence>
<evidence type="ECO:0000259" key="6">
    <source>
        <dbReference type="Pfam" id="PF12808"/>
    </source>
</evidence>
<evidence type="ECO:0008006" key="9">
    <source>
        <dbReference type="Google" id="ProtNLM"/>
    </source>
</evidence>
<feature type="compositionally biased region" description="Low complexity" evidence="4">
    <location>
        <begin position="22"/>
        <end position="43"/>
    </location>
</feature>
<evidence type="ECO:0000256" key="3">
    <source>
        <dbReference type="SAM" id="Coils"/>
    </source>
</evidence>
<feature type="region of interest" description="Disordered" evidence="4">
    <location>
        <begin position="114"/>
        <end position="134"/>
    </location>
</feature>
<dbReference type="Proteomes" id="UP001148614">
    <property type="component" value="Unassembled WGS sequence"/>
</dbReference>
<feature type="compositionally biased region" description="Polar residues" evidence="4">
    <location>
        <begin position="11"/>
        <end position="21"/>
    </location>
</feature>
<dbReference type="PANTHER" id="PTHR23159:SF31">
    <property type="entry name" value="CENTROSOME-ASSOCIATED PROTEIN CEP250 ISOFORM X1"/>
    <property type="match status" value="1"/>
</dbReference>
<feature type="region of interest" description="Disordered" evidence="4">
    <location>
        <begin position="1297"/>
        <end position="1336"/>
    </location>
</feature>
<dbReference type="GO" id="GO:0005815">
    <property type="term" value="C:microtubule organizing center"/>
    <property type="evidence" value="ECO:0007669"/>
    <property type="project" value="InterPro"/>
</dbReference>
<keyword evidence="3" id="KW-0175">Coiled coil</keyword>
<feature type="domain" description="Centrosomin N-terminal motif 1" evidence="5">
    <location>
        <begin position="280"/>
        <end position="351"/>
    </location>
</feature>
<proteinExistence type="predicted"/>
<evidence type="ECO:0000313" key="7">
    <source>
        <dbReference type="EMBL" id="KAJ3558044.1"/>
    </source>
</evidence>
<dbReference type="EMBL" id="JANPWZ010002529">
    <property type="protein sequence ID" value="KAJ3558044.1"/>
    <property type="molecule type" value="Genomic_DNA"/>
</dbReference>
<name>A0A9W8N5Z5_9PEZI</name>
<reference evidence="7" key="1">
    <citation type="submission" date="2022-07" db="EMBL/GenBank/DDBJ databases">
        <title>Genome Sequence of Xylaria arbuscula.</title>
        <authorList>
            <person name="Buettner E."/>
        </authorList>
    </citation>
    <scope>NUCLEOTIDE SEQUENCE</scope>
    <source>
        <strain evidence="7">VT107</strain>
    </source>
</reference>
<feature type="compositionally biased region" description="Basic and acidic residues" evidence="4">
    <location>
        <begin position="533"/>
        <end position="545"/>
    </location>
</feature>
<evidence type="ECO:0000256" key="1">
    <source>
        <dbReference type="ARBA" id="ARBA00004496"/>
    </source>
</evidence>
<gene>
    <name evidence="7" type="ORF">NPX13_g9803</name>
</gene>
<feature type="region of interest" description="Disordered" evidence="4">
    <location>
        <begin position="477"/>
        <end position="545"/>
    </location>
</feature>
<feature type="region of interest" description="Disordered" evidence="4">
    <location>
        <begin position="1"/>
        <end position="61"/>
    </location>
</feature>
<evidence type="ECO:0000313" key="8">
    <source>
        <dbReference type="Proteomes" id="UP001148614"/>
    </source>
</evidence>
<feature type="compositionally biased region" description="Basic and acidic residues" evidence="4">
    <location>
        <begin position="1297"/>
        <end position="1319"/>
    </location>
</feature>
<comment type="caution">
    <text evidence="7">The sequence shown here is derived from an EMBL/GenBank/DDBJ whole genome shotgun (WGS) entry which is preliminary data.</text>
</comment>
<dbReference type="PANTHER" id="PTHR23159">
    <property type="entry name" value="CENTROSOMAL PROTEIN 2"/>
    <property type="match status" value="1"/>
</dbReference>
<feature type="domain" description="Mto1-like Mto2p-binding" evidence="6">
    <location>
        <begin position="1283"/>
        <end position="1332"/>
    </location>
</feature>
<protein>
    <recommendedName>
        <fullName evidence="9">Centrosomin N-terminal motif 1 domain-containing protein</fullName>
    </recommendedName>
</protein>
<keyword evidence="8" id="KW-1185">Reference proteome</keyword>
<feature type="region of interest" description="Disordered" evidence="4">
    <location>
        <begin position="200"/>
        <end position="223"/>
    </location>
</feature>
<dbReference type="Pfam" id="PF07989">
    <property type="entry name" value="Cnn_1N"/>
    <property type="match status" value="1"/>
</dbReference>
<dbReference type="Pfam" id="PF12808">
    <property type="entry name" value="Mto2_bdg"/>
    <property type="match status" value="1"/>
</dbReference>
<organism evidence="7 8">
    <name type="scientific">Xylaria arbuscula</name>
    <dbReference type="NCBI Taxonomy" id="114810"/>
    <lineage>
        <taxon>Eukaryota</taxon>
        <taxon>Fungi</taxon>
        <taxon>Dikarya</taxon>
        <taxon>Ascomycota</taxon>
        <taxon>Pezizomycotina</taxon>
        <taxon>Sordariomycetes</taxon>
        <taxon>Xylariomycetidae</taxon>
        <taxon>Xylariales</taxon>
        <taxon>Xylariaceae</taxon>
        <taxon>Xylaria</taxon>
    </lineage>
</organism>
<feature type="compositionally biased region" description="Polar residues" evidence="4">
    <location>
        <begin position="503"/>
        <end position="531"/>
    </location>
</feature>
<evidence type="ECO:0000259" key="5">
    <source>
        <dbReference type="Pfam" id="PF07989"/>
    </source>
</evidence>
<dbReference type="GO" id="GO:0005737">
    <property type="term" value="C:cytoplasm"/>
    <property type="evidence" value="ECO:0007669"/>
    <property type="project" value="UniProtKB-SubCell"/>
</dbReference>
<feature type="compositionally biased region" description="Low complexity" evidence="4">
    <location>
        <begin position="1236"/>
        <end position="1255"/>
    </location>
</feature>
<accession>A0A9W8N5Z5</accession>
<feature type="compositionally biased region" description="Basic and acidic residues" evidence="4">
    <location>
        <begin position="347"/>
        <end position="358"/>
    </location>
</feature>